<gene>
    <name evidence="1" type="ORF">BO86DRAFT_394713</name>
</gene>
<keyword evidence="2" id="KW-1185">Reference proteome</keyword>
<dbReference type="AlphaFoldDB" id="A0A8T8XFR8"/>
<proteinExistence type="predicted"/>
<sequence>MSDSSRVHDPSSEVQGSIGEIDNSHVFIVEFGSLQDRDFYKNVIPRHAEFASRIIPLVNLTTMAVFEESDFAEVDASLSPWISSSGDETKCTLNLSASHEWLAGANCLDISLQETDEDGNVKVRLKGQQSRRVTIQNPDLFLEQVILPSTEAKRWLATQLTVSRTMHHLSRAILGTARQPQIWLLTGLQYINRTRIEAGDQELHMGTETGRSTGDDPEEKIWAAQFMELKVKYRPREPTTAKVPEEIQLHQFSPLGGMGFQGHEHVPSQEIAKIEGLVENRRGANTNYAIMMDTPEFTGDQEPWLNVWYTMFIPFHGSFEVNTGDDFYAWVGTVPTSPAPGVVVFSGMSLLGRLGSEGVPGSTFEMQNIESFPTIQEIDPSATKGSYEFKTGKDFSMPNNTYLVGLAKVNHRGQVSPVGSVAPKNDQRIQATPKMRFFVAESQPVPAVARAGKFYATVTQGNDGGFTVKYYDSFD</sequence>
<dbReference type="EMBL" id="KZ824771">
    <property type="protein sequence ID" value="RAH86920.1"/>
    <property type="molecule type" value="Genomic_DNA"/>
</dbReference>
<dbReference type="OrthoDB" id="5413269at2759"/>
<protein>
    <submittedName>
        <fullName evidence="1">Uncharacterized protein</fullName>
    </submittedName>
</protein>
<name>A0A8T8XFR8_ASPJA</name>
<reference evidence="1 2" key="1">
    <citation type="submission" date="2018-02" db="EMBL/GenBank/DDBJ databases">
        <title>The genomes of Aspergillus section Nigri reveals drivers in fungal speciation.</title>
        <authorList>
            <consortium name="DOE Joint Genome Institute"/>
            <person name="Vesth T.C."/>
            <person name="Nybo J."/>
            <person name="Theobald S."/>
            <person name="Brandl J."/>
            <person name="Frisvad J.C."/>
            <person name="Nielsen K.F."/>
            <person name="Lyhne E.K."/>
            <person name="Kogle M.E."/>
            <person name="Kuo A."/>
            <person name="Riley R."/>
            <person name="Clum A."/>
            <person name="Nolan M."/>
            <person name="Lipzen A."/>
            <person name="Salamov A."/>
            <person name="Henrissat B."/>
            <person name="Wiebenga A."/>
            <person name="De vries R.P."/>
            <person name="Grigoriev I.V."/>
            <person name="Mortensen U.H."/>
            <person name="Andersen M.R."/>
            <person name="Baker S.E."/>
        </authorList>
    </citation>
    <scope>NUCLEOTIDE SEQUENCE [LARGE SCALE GENOMIC DNA]</scope>
    <source>
        <strain evidence="1 2">CBS 114.51</strain>
    </source>
</reference>
<evidence type="ECO:0000313" key="2">
    <source>
        <dbReference type="Proteomes" id="UP000249497"/>
    </source>
</evidence>
<accession>A0A8T8XFR8</accession>
<organism evidence="1 2">
    <name type="scientific">Aspergillus japonicus CBS 114.51</name>
    <dbReference type="NCBI Taxonomy" id="1448312"/>
    <lineage>
        <taxon>Eukaryota</taxon>
        <taxon>Fungi</taxon>
        <taxon>Dikarya</taxon>
        <taxon>Ascomycota</taxon>
        <taxon>Pezizomycotina</taxon>
        <taxon>Eurotiomycetes</taxon>
        <taxon>Eurotiomycetidae</taxon>
        <taxon>Eurotiales</taxon>
        <taxon>Aspergillaceae</taxon>
        <taxon>Aspergillus</taxon>
        <taxon>Aspergillus subgen. Circumdati</taxon>
    </lineage>
</organism>
<dbReference type="RefSeq" id="XP_025532814.1">
    <property type="nucleotide sequence ID" value="XM_025673246.1"/>
</dbReference>
<evidence type="ECO:0000313" key="1">
    <source>
        <dbReference type="EMBL" id="RAH86920.1"/>
    </source>
</evidence>
<dbReference type="GeneID" id="37176938"/>
<dbReference type="Proteomes" id="UP000249497">
    <property type="component" value="Unassembled WGS sequence"/>
</dbReference>